<dbReference type="InterPro" id="IPR002524">
    <property type="entry name" value="Cation_efflux"/>
</dbReference>
<evidence type="ECO:0000256" key="5">
    <source>
        <dbReference type="SAM" id="Phobius"/>
    </source>
</evidence>
<sequence length="335" mass="36352">MTAPPTNNNCIVGQLCYHHDFGHGKKSKAESRTLIATVLTLATMIAEIIGGWLTGSMALLADGVHMGGHTVALGLAAGAYYLTRHHATNRRLSLGSGKIGDLAAYTSALLLGLSVIWLVYESIQRLLNPTVLHAREALLVAVIGLIINLLCAWLLAGSGDHHHDHHHDHDHADSHSHAHQDHNLRAALVHVIADAVTSVAAILGLIAAWAWGWNWLDPVIALVASVVILRWALELLRQTGAILLDAEAPEAMRDQVRKRLESVPASRVVDLHLWSVGQNSWILVAGVVCHGDATPEDYKNNLDDMPQIHHPVIEVLLCRECDPAQMHTHQPGNAL</sequence>
<dbReference type="RefSeq" id="WP_191156553.1">
    <property type="nucleotide sequence ID" value="NZ_JACWUN010000012.1"/>
</dbReference>
<protein>
    <submittedName>
        <fullName evidence="7">CDF family Co(II)/Ni(II) efflux transporter DmeF</fullName>
    </submittedName>
</protein>
<keyword evidence="4 5" id="KW-0472">Membrane</keyword>
<keyword evidence="8" id="KW-1185">Reference proteome</keyword>
<dbReference type="GO" id="GO:0005385">
    <property type="term" value="F:zinc ion transmembrane transporter activity"/>
    <property type="evidence" value="ECO:0007669"/>
    <property type="project" value="TreeGrafter"/>
</dbReference>
<dbReference type="InterPro" id="IPR027469">
    <property type="entry name" value="Cation_efflux_TMD_sf"/>
</dbReference>
<dbReference type="PANTHER" id="PTHR11562:SF40">
    <property type="entry name" value="CATION EFFLUX SYSTEM PROTEIN"/>
    <property type="match status" value="1"/>
</dbReference>
<organism evidence="7 8">
    <name type="scientific">Pelovirga terrestris</name>
    <dbReference type="NCBI Taxonomy" id="2771352"/>
    <lineage>
        <taxon>Bacteria</taxon>
        <taxon>Pseudomonadati</taxon>
        <taxon>Thermodesulfobacteriota</taxon>
        <taxon>Desulfuromonadia</taxon>
        <taxon>Geobacterales</taxon>
        <taxon>Geobacteraceae</taxon>
        <taxon>Pelovirga</taxon>
    </lineage>
</organism>
<feature type="transmembrane region" description="Helical" evidence="5">
    <location>
        <begin position="215"/>
        <end position="233"/>
    </location>
</feature>
<evidence type="ECO:0000256" key="3">
    <source>
        <dbReference type="ARBA" id="ARBA00022989"/>
    </source>
</evidence>
<dbReference type="NCBIfam" id="TIGR01297">
    <property type="entry name" value="CDF"/>
    <property type="match status" value="1"/>
</dbReference>
<dbReference type="Gene3D" id="1.20.1510.10">
    <property type="entry name" value="Cation efflux protein transmembrane domain"/>
    <property type="match status" value="1"/>
</dbReference>
<feature type="transmembrane region" description="Helical" evidence="5">
    <location>
        <begin position="187"/>
        <end position="209"/>
    </location>
</feature>
<feature type="transmembrane region" description="Helical" evidence="5">
    <location>
        <begin position="102"/>
        <end position="120"/>
    </location>
</feature>
<name>A0A8J6UHB6_9BACT</name>
<dbReference type="Proteomes" id="UP000632828">
    <property type="component" value="Unassembled WGS sequence"/>
</dbReference>
<dbReference type="GO" id="GO:0005886">
    <property type="term" value="C:plasma membrane"/>
    <property type="evidence" value="ECO:0007669"/>
    <property type="project" value="TreeGrafter"/>
</dbReference>
<evidence type="ECO:0000256" key="1">
    <source>
        <dbReference type="ARBA" id="ARBA00004141"/>
    </source>
</evidence>
<evidence type="ECO:0000256" key="2">
    <source>
        <dbReference type="ARBA" id="ARBA00022692"/>
    </source>
</evidence>
<gene>
    <name evidence="7" type="primary">dmeF</name>
    <name evidence="7" type="ORF">ICT70_11005</name>
</gene>
<dbReference type="InterPro" id="IPR050681">
    <property type="entry name" value="CDF/SLC30A"/>
</dbReference>
<comment type="caution">
    <text evidence="7">The sequence shown here is derived from an EMBL/GenBank/DDBJ whole genome shotgun (WGS) entry which is preliminary data.</text>
</comment>
<evidence type="ECO:0000313" key="7">
    <source>
        <dbReference type="EMBL" id="MBD1401203.1"/>
    </source>
</evidence>
<accession>A0A8J6UHB6</accession>
<dbReference type="PANTHER" id="PTHR11562">
    <property type="entry name" value="CATION EFFLUX PROTEIN/ ZINC TRANSPORTER"/>
    <property type="match status" value="1"/>
</dbReference>
<dbReference type="SUPFAM" id="SSF161111">
    <property type="entry name" value="Cation efflux protein transmembrane domain-like"/>
    <property type="match status" value="1"/>
</dbReference>
<dbReference type="EMBL" id="JACWUN010000012">
    <property type="protein sequence ID" value="MBD1401203.1"/>
    <property type="molecule type" value="Genomic_DNA"/>
</dbReference>
<dbReference type="InterPro" id="IPR058533">
    <property type="entry name" value="Cation_efflux_TM"/>
</dbReference>
<dbReference type="AlphaFoldDB" id="A0A8J6UHB6"/>
<keyword evidence="2 5" id="KW-0812">Transmembrane</keyword>
<evidence type="ECO:0000259" key="6">
    <source>
        <dbReference type="Pfam" id="PF01545"/>
    </source>
</evidence>
<feature type="transmembrane region" description="Helical" evidence="5">
    <location>
        <begin position="34"/>
        <end position="54"/>
    </location>
</feature>
<dbReference type="NCBIfam" id="NF033827">
    <property type="entry name" value="CDF_efflux_DmeF"/>
    <property type="match status" value="1"/>
</dbReference>
<evidence type="ECO:0000256" key="4">
    <source>
        <dbReference type="ARBA" id="ARBA00023136"/>
    </source>
</evidence>
<keyword evidence="3 5" id="KW-1133">Transmembrane helix</keyword>
<evidence type="ECO:0000313" key="8">
    <source>
        <dbReference type="Proteomes" id="UP000632828"/>
    </source>
</evidence>
<proteinExistence type="predicted"/>
<reference evidence="7" key="1">
    <citation type="submission" date="2020-09" db="EMBL/GenBank/DDBJ databases">
        <title>Pelobacter alkaliphilus sp. nov., a novel anaerobic arsenate-reducing bacterium from terrestrial mud volcano.</title>
        <authorList>
            <person name="Khomyakova M.A."/>
            <person name="Merkel A.Y."/>
            <person name="Slobodkin A.I."/>
        </authorList>
    </citation>
    <scope>NUCLEOTIDE SEQUENCE</scope>
    <source>
        <strain evidence="7">M08fum</strain>
    </source>
</reference>
<comment type="subcellular location">
    <subcellularLocation>
        <location evidence="1">Membrane</location>
        <topology evidence="1">Multi-pass membrane protein</topology>
    </subcellularLocation>
</comment>
<dbReference type="Pfam" id="PF01545">
    <property type="entry name" value="Cation_efflux"/>
    <property type="match status" value="1"/>
</dbReference>
<feature type="transmembrane region" description="Helical" evidence="5">
    <location>
        <begin position="132"/>
        <end position="156"/>
    </location>
</feature>
<feature type="domain" description="Cation efflux protein transmembrane" evidence="6">
    <location>
        <begin position="34"/>
        <end position="244"/>
    </location>
</feature>